<dbReference type="SUPFAM" id="SSF47862">
    <property type="entry name" value="Saposin"/>
    <property type="match status" value="1"/>
</dbReference>
<gene>
    <name evidence="3" type="ORF">HF521_021859</name>
</gene>
<dbReference type="PROSITE" id="PS50015">
    <property type="entry name" value="SAP_B"/>
    <property type="match status" value="1"/>
</dbReference>
<feature type="domain" description="Saposin B-type" evidence="2">
    <location>
        <begin position="47"/>
        <end position="120"/>
    </location>
</feature>
<evidence type="ECO:0000256" key="1">
    <source>
        <dbReference type="ARBA" id="ARBA00023157"/>
    </source>
</evidence>
<dbReference type="EMBL" id="JABFDY010000008">
    <property type="protein sequence ID" value="KAF7704787.1"/>
    <property type="molecule type" value="Genomic_DNA"/>
</dbReference>
<evidence type="ECO:0000259" key="2">
    <source>
        <dbReference type="PROSITE" id="PS50015"/>
    </source>
</evidence>
<sequence>MFPFTVILKCESRRHEKRDRTETLTLPELGTTTHPTGNHSRNGKVKIPGSCFLCKTIIKALFNYVRKRYSQETDKLCYKFLPKYQDICLTQVWKLKPFIMKRLFPASAPEMCAKYRACRY</sequence>
<organism evidence="3 4">
    <name type="scientific">Silurus meridionalis</name>
    <name type="common">Southern catfish</name>
    <name type="synonym">Silurus soldatovi meridionalis</name>
    <dbReference type="NCBI Taxonomy" id="175797"/>
    <lineage>
        <taxon>Eukaryota</taxon>
        <taxon>Metazoa</taxon>
        <taxon>Chordata</taxon>
        <taxon>Craniata</taxon>
        <taxon>Vertebrata</taxon>
        <taxon>Euteleostomi</taxon>
        <taxon>Actinopterygii</taxon>
        <taxon>Neopterygii</taxon>
        <taxon>Teleostei</taxon>
        <taxon>Ostariophysi</taxon>
        <taxon>Siluriformes</taxon>
        <taxon>Siluridae</taxon>
        <taxon>Silurus</taxon>
    </lineage>
</organism>
<keyword evidence="4" id="KW-1185">Reference proteome</keyword>
<keyword evidence="1" id="KW-1015">Disulfide bond</keyword>
<dbReference type="InterPro" id="IPR008139">
    <property type="entry name" value="SaposinB_dom"/>
</dbReference>
<comment type="caution">
    <text evidence="3">The sequence shown here is derived from an EMBL/GenBank/DDBJ whole genome shotgun (WGS) entry which is preliminary data.</text>
</comment>
<dbReference type="AlphaFoldDB" id="A0A8T0BG25"/>
<proteinExistence type="predicted"/>
<evidence type="ECO:0000313" key="4">
    <source>
        <dbReference type="Proteomes" id="UP000606274"/>
    </source>
</evidence>
<reference evidence="3" key="1">
    <citation type="submission" date="2020-08" db="EMBL/GenBank/DDBJ databases">
        <title>Chromosome-level assembly of Southern catfish (Silurus meridionalis) provides insights into visual adaptation to the nocturnal and benthic lifestyles.</title>
        <authorList>
            <person name="Zhang Y."/>
            <person name="Wang D."/>
            <person name="Peng Z."/>
        </authorList>
    </citation>
    <scope>NUCLEOTIDE SEQUENCE</scope>
    <source>
        <strain evidence="3">SWU-2019-XX</strain>
        <tissue evidence="3">Muscle</tissue>
    </source>
</reference>
<dbReference type="InterPro" id="IPR011001">
    <property type="entry name" value="Saposin-like"/>
</dbReference>
<evidence type="ECO:0000313" key="3">
    <source>
        <dbReference type="EMBL" id="KAF7704787.1"/>
    </source>
</evidence>
<protein>
    <recommendedName>
        <fullName evidence="2">Saposin B-type domain-containing protein</fullName>
    </recommendedName>
</protein>
<dbReference type="Proteomes" id="UP000606274">
    <property type="component" value="Unassembled WGS sequence"/>
</dbReference>
<name>A0A8T0BG25_SILME</name>
<accession>A0A8T0BG25</accession>
<dbReference type="Gene3D" id="1.10.225.10">
    <property type="entry name" value="Saposin-like"/>
    <property type="match status" value="1"/>
</dbReference>